<evidence type="ECO:0000256" key="2">
    <source>
        <dbReference type="ARBA" id="ARBA00022723"/>
    </source>
</evidence>
<dbReference type="PANTHER" id="PTHR14678">
    <property type="entry name" value="PROLINE-RICH PROTEIN 35-RELATED"/>
    <property type="match status" value="1"/>
</dbReference>
<evidence type="ECO:0000256" key="6">
    <source>
        <dbReference type="ARBA" id="ARBA00023015"/>
    </source>
</evidence>
<evidence type="ECO:0000256" key="3">
    <source>
        <dbReference type="ARBA" id="ARBA00022771"/>
    </source>
</evidence>
<keyword evidence="14" id="KW-1185">Reference proteome</keyword>
<evidence type="ECO:0000313" key="13">
    <source>
        <dbReference type="Ensembl" id="ENSNFUP00015038645.1"/>
    </source>
</evidence>
<keyword evidence="9" id="KW-0539">Nucleus</keyword>
<dbReference type="GO" id="GO:0030154">
    <property type="term" value="P:cell differentiation"/>
    <property type="evidence" value="ECO:0007669"/>
    <property type="project" value="UniProtKB-KW"/>
</dbReference>
<name>A0A8C6P5A2_NOTFU</name>
<dbReference type="GO" id="GO:0000978">
    <property type="term" value="F:RNA polymerase II cis-regulatory region sequence-specific DNA binding"/>
    <property type="evidence" value="ECO:0007669"/>
    <property type="project" value="TreeGrafter"/>
</dbReference>
<dbReference type="PANTHER" id="PTHR14678:SF1">
    <property type="entry name" value="ZINC FINGER PROTEIN 750"/>
    <property type="match status" value="1"/>
</dbReference>
<evidence type="ECO:0000256" key="5">
    <source>
        <dbReference type="ARBA" id="ARBA00022833"/>
    </source>
</evidence>
<evidence type="ECO:0000313" key="14">
    <source>
        <dbReference type="Proteomes" id="UP000694548"/>
    </source>
</evidence>
<evidence type="ECO:0000259" key="12">
    <source>
        <dbReference type="Pfam" id="PF15269"/>
    </source>
</evidence>
<dbReference type="InterPro" id="IPR039064">
    <property type="entry name" value="ZNF750_Znf"/>
</dbReference>
<evidence type="ECO:0000256" key="1">
    <source>
        <dbReference type="ARBA" id="ARBA00004123"/>
    </source>
</evidence>
<comment type="subcellular location">
    <subcellularLocation>
        <location evidence="1">Nucleus</location>
    </subcellularLocation>
</comment>
<feature type="compositionally biased region" description="Polar residues" evidence="11">
    <location>
        <begin position="170"/>
        <end position="193"/>
    </location>
</feature>
<keyword evidence="6" id="KW-0805">Transcription regulation</keyword>
<feature type="region of interest" description="Disordered" evidence="11">
    <location>
        <begin position="318"/>
        <end position="501"/>
    </location>
</feature>
<feature type="domain" description="Zinc finger protein 750-like zinc finger" evidence="12">
    <location>
        <begin position="5"/>
        <end position="58"/>
    </location>
</feature>
<protein>
    <recommendedName>
        <fullName evidence="10">Zinc finger protein 750</fullName>
    </recommendedName>
</protein>
<keyword evidence="7" id="KW-0010">Activator</keyword>
<feature type="compositionally biased region" description="Basic and acidic residues" evidence="11">
    <location>
        <begin position="390"/>
        <end position="402"/>
    </location>
</feature>
<evidence type="ECO:0000256" key="11">
    <source>
        <dbReference type="SAM" id="MobiDB-lite"/>
    </source>
</evidence>
<feature type="region of interest" description="Disordered" evidence="11">
    <location>
        <begin position="89"/>
        <end position="193"/>
    </location>
</feature>
<keyword evidence="2" id="KW-0479">Metal-binding</keyword>
<feature type="compositionally biased region" description="Basic and acidic residues" evidence="11">
    <location>
        <begin position="93"/>
        <end position="120"/>
    </location>
</feature>
<dbReference type="GeneTree" id="ENSGT00530000063870"/>
<keyword evidence="8" id="KW-0804">Transcription</keyword>
<accession>A0A8C6P5A2</accession>
<dbReference type="InterPro" id="IPR039363">
    <property type="entry name" value="ZNF750"/>
</dbReference>
<evidence type="ECO:0000256" key="4">
    <source>
        <dbReference type="ARBA" id="ARBA00022782"/>
    </source>
</evidence>
<dbReference type="GO" id="GO:0001228">
    <property type="term" value="F:DNA-binding transcription activator activity, RNA polymerase II-specific"/>
    <property type="evidence" value="ECO:0007669"/>
    <property type="project" value="TreeGrafter"/>
</dbReference>
<keyword evidence="3" id="KW-0863">Zinc-finger</keyword>
<dbReference type="AlphaFoldDB" id="A0A8C6P5A2"/>
<feature type="compositionally biased region" description="Basic and acidic residues" evidence="11">
    <location>
        <begin position="329"/>
        <end position="348"/>
    </location>
</feature>
<dbReference type="GO" id="GO:0005634">
    <property type="term" value="C:nucleus"/>
    <property type="evidence" value="ECO:0007669"/>
    <property type="project" value="UniProtKB-SubCell"/>
</dbReference>
<reference evidence="13" key="3">
    <citation type="submission" date="2025-09" db="UniProtKB">
        <authorList>
            <consortium name="Ensembl"/>
        </authorList>
    </citation>
    <scope>IDENTIFICATION</scope>
</reference>
<evidence type="ECO:0000256" key="9">
    <source>
        <dbReference type="ARBA" id="ARBA00023242"/>
    </source>
</evidence>
<dbReference type="GO" id="GO:1990841">
    <property type="term" value="F:promoter-specific chromatin binding"/>
    <property type="evidence" value="ECO:0007669"/>
    <property type="project" value="TreeGrafter"/>
</dbReference>
<keyword evidence="4" id="KW-0221">Differentiation</keyword>
<feature type="compositionally biased region" description="Basic and acidic residues" evidence="11">
    <location>
        <begin position="442"/>
        <end position="463"/>
    </location>
</feature>
<sequence length="614" mass="68730">MDNAQERKPKRPHYIPRPPGKPFKYQCFQCPFTCNEKSHLFNHMKYNLCKNSISLMSQKNGQAARQIKAVAKGVSVKSKDCATVLSAVQNKSPESREEEENKDKSRDDTEVEVGCERSVDSDSPSLEKPNICPEKEISENNEITDLPRPRLSAFSPVTPNREGAEALKSPEQQADDSQSPTINDLSNPWGRISSTNPLKSFTPLVVPEYPPYLWPDRHLYPPYYLPGHVRVNEQSSSFQTEFVDSQRPMVRQPITPPHASPFPPYPYRYCHTLHPAPPMHYSFYRPHELPMQITGHRYVPLEVYGQSLGHKDYDLYMYSRPGHNNPHSSTEEEAHHGRSSEKATRLSPKEGCSASGSPDRPSQADIIQRDEKTSPHTRVDDSQTSTQPRDTSRTTEPIKQDLTESSQYPSVAACEPGLKSGSEENPEDDTEDLAPLNLSTRNQDHEEKPEHRLLGSDTERSDVSEFPLNLSLRASPSSLVHGSIAVEGPPQGPDEDLDEERCDQRQTAALALCQLATASSVVSSNSFSVMSQSSEGPLGTTRNAPLERTQPPTRQPGNRGNDMPTARLQGSLSRRKKRESRSFNKLVVTGTANCITLALKPELKRGLKEKNWHV</sequence>
<dbReference type="Proteomes" id="UP000694548">
    <property type="component" value="Chromosome sgr05"/>
</dbReference>
<feature type="region of interest" description="Disordered" evidence="11">
    <location>
        <begin position="528"/>
        <end position="581"/>
    </location>
</feature>
<evidence type="ECO:0000256" key="10">
    <source>
        <dbReference type="ARBA" id="ARBA00040216"/>
    </source>
</evidence>
<reference evidence="13" key="1">
    <citation type="submission" date="2014-08" db="EMBL/GenBank/DDBJ databases">
        <authorList>
            <person name="Senf B."/>
            <person name="Petzold A."/>
            <person name="Downie B.R."/>
            <person name="Koch P."/>
            <person name="Platzer M."/>
        </authorList>
    </citation>
    <scope>NUCLEOTIDE SEQUENCE [LARGE SCALE GENOMIC DNA]</scope>
    <source>
        <strain evidence="13">GRZ</strain>
    </source>
</reference>
<gene>
    <name evidence="13" type="primary">znf750</name>
</gene>
<feature type="compositionally biased region" description="Basic and acidic residues" evidence="11">
    <location>
        <begin position="367"/>
        <end position="381"/>
    </location>
</feature>
<evidence type="ECO:0000256" key="7">
    <source>
        <dbReference type="ARBA" id="ARBA00023159"/>
    </source>
</evidence>
<proteinExistence type="predicted"/>
<evidence type="ECO:0000256" key="8">
    <source>
        <dbReference type="ARBA" id="ARBA00023163"/>
    </source>
</evidence>
<dbReference type="Ensembl" id="ENSNFUT00015040347.1">
    <property type="protein sequence ID" value="ENSNFUP00015038645.1"/>
    <property type="gene ID" value="ENSNFUG00015018642.1"/>
</dbReference>
<dbReference type="GO" id="GO:0008544">
    <property type="term" value="P:epidermis development"/>
    <property type="evidence" value="ECO:0007669"/>
    <property type="project" value="TreeGrafter"/>
</dbReference>
<organism evidence="13 14">
    <name type="scientific">Nothobranchius furzeri</name>
    <name type="common">Turquoise killifish</name>
    <dbReference type="NCBI Taxonomy" id="105023"/>
    <lineage>
        <taxon>Eukaryota</taxon>
        <taxon>Metazoa</taxon>
        <taxon>Chordata</taxon>
        <taxon>Craniata</taxon>
        <taxon>Vertebrata</taxon>
        <taxon>Euteleostomi</taxon>
        <taxon>Actinopterygii</taxon>
        <taxon>Neopterygii</taxon>
        <taxon>Teleostei</taxon>
        <taxon>Neoteleostei</taxon>
        <taxon>Acanthomorphata</taxon>
        <taxon>Ovalentaria</taxon>
        <taxon>Atherinomorphae</taxon>
        <taxon>Cyprinodontiformes</taxon>
        <taxon>Nothobranchiidae</taxon>
        <taxon>Nothobranchius</taxon>
    </lineage>
</organism>
<reference evidence="13" key="2">
    <citation type="submission" date="2025-08" db="UniProtKB">
        <authorList>
            <consortium name="Ensembl"/>
        </authorList>
    </citation>
    <scope>IDENTIFICATION</scope>
</reference>
<dbReference type="GO" id="GO:0008270">
    <property type="term" value="F:zinc ion binding"/>
    <property type="evidence" value="ECO:0007669"/>
    <property type="project" value="UniProtKB-KW"/>
</dbReference>
<dbReference type="Pfam" id="PF15269">
    <property type="entry name" value="zf-C2H2_7"/>
    <property type="match status" value="1"/>
</dbReference>
<keyword evidence="5" id="KW-0862">Zinc</keyword>